<evidence type="ECO:0000313" key="1">
    <source>
        <dbReference type="EMBL" id="GAH68890.1"/>
    </source>
</evidence>
<dbReference type="AlphaFoldDB" id="X1II08"/>
<dbReference type="EMBL" id="BARU01025645">
    <property type="protein sequence ID" value="GAH68890.1"/>
    <property type="molecule type" value="Genomic_DNA"/>
</dbReference>
<feature type="non-terminal residue" evidence="1">
    <location>
        <position position="1"/>
    </location>
</feature>
<protein>
    <submittedName>
        <fullName evidence="1">Uncharacterized protein</fullName>
    </submittedName>
</protein>
<organism evidence="1">
    <name type="scientific">marine sediment metagenome</name>
    <dbReference type="NCBI Taxonomy" id="412755"/>
    <lineage>
        <taxon>unclassified sequences</taxon>
        <taxon>metagenomes</taxon>
        <taxon>ecological metagenomes</taxon>
    </lineage>
</organism>
<reference evidence="1" key="1">
    <citation type="journal article" date="2014" name="Front. Microbiol.">
        <title>High frequency of phylogenetically diverse reductive dehalogenase-homologous genes in deep subseafloor sedimentary metagenomes.</title>
        <authorList>
            <person name="Kawai M."/>
            <person name="Futagami T."/>
            <person name="Toyoda A."/>
            <person name="Takaki Y."/>
            <person name="Nishi S."/>
            <person name="Hori S."/>
            <person name="Arai W."/>
            <person name="Tsubouchi T."/>
            <person name="Morono Y."/>
            <person name="Uchiyama I."/>
            <person name="Ito T."/>
            <person name="Fujiyama A."/>
            <person name="Inagaki F."/>
            <person name="Takami H."/>
        </authorList>
    </citation>
    <scope>NUCLEOTIDE SEQUENCE</scope>
    <source>
        <strain evidence="1">Expedition CK06-06</strain>
    </source>
</reference>
<accession>X1II08</accession>
<name>X1II08_9ZZZZ</name>
<comment type="caution">
    <text evidence="1">The sequence shown here is derived from an EMBL/GenBank/DDBJ whole genome shotgun (WGS) entry which is preliminary data.</text>
</comment>
<proteinExistence type="predicted"/>
<sequence>FRFRGEKTGTVLAVAMTGVHFLIEWSIGRYKTIHRLIGINSIIEILPGVEPILLMSCEVMEAEK</sequence>
<gene>
    <name evidence="1" type="ORF">S03H2_41298</name>
</gene>